<dbReference type="PANTHER" id="PTHR43736:SF1">
    <property type="entry name" value="DIHYDRONEOPTERIN TRIPHOSPHATE DIPHOSPHATASE"/>
    <property type="match status" value="1"/>
</dbReference>
<dbReference type="EC" id="3.6.-.-" evidence="4"/>
<dbReference type="InterPro" id="IPR020476">
    <property type="entry name" value="Nudix_hydrolase"/>
</dbReference>
<evidence type="ECO:0000259" key="3">
    <source>
        <dbReference type="PROSITE" id="PS51462"/>
    </source>
</evidence>
<protein>
    <submittedName>
        <fullName evidence="4">NUDIX hydrolase</fullName>
        <ecNumber evidence="4">3.6.-.-</ecNumber>
    </submittedName>
</protein>
<name>A0ABW3DBH1_9BACL</name>
<evidence type="ECO:0000256" key="2">
    <source>
        <dbReference type="ARBA" id="ARBA00022801"/>
    </source>
</evidence>
<organism evidence="4 5">
    <name type="scientific">Paenibacillus residui</name>
    <dbReference type="NCBI Taxonomy" id="629724"/>
    <lineage>
        <taxon>Bacteria</taxon>
        <taxon>Bacillati</taxon>
        <taxon>Bacillota</taxon>
        <taxon>Bacilli</taxon>
        <taxon>Bacillales</taxon>
        <taxon>Paenibacillaceae</taxon>
        <taxon>Paenibacillus</taxon>
    </lineage>
</organism>
<feature type="domain" description="Nudix hydrolase" evidence="3">
    <location>
        <begin position="2"/>
        <end position="129"/>
    </location>
</feature>
<evidence type="ECO:0000313" key="5">
    <source>
        <dbReference type="Proteomes" id="UP001597120"/>
    </source>
</evidence>
<evidence type="ECO:0000313" key="4">
    <source>
        <dbReference type="EMBL" id="MFD0869390.1"/>
    </source>
</evidence>
<comment type="caution">
    <text evidence="4">The sequence shown here is derived from an EMBL/GenBank/DDBJ whole genome shotgun (WGS) entry which is preliminary data.</text>
</comment>
<dbReference type="PROSITE" id="PS51462">
    <property type="entry name" value="NUDIX"/>
    <property type="match status" value="1"/>
</dbReference>
<dbReference type="Pfam" id="PF00293">
    <property type="entry name" value="NUDIX"/>
    <property type="match status" value="1"/>
</dbReference>
<keyword evidence="5" id="KW-1185">Reference proteome</keyword>
<dbReference type="GO" id="GO:0016787">
    <property type="term" value="F:hydrolase activity"/>
    <property type="evidence" value="ECO:0007669"/>
    <property type="project" value="UniProtKB-KW"/>
</dbReference>
<accession>A0ABW3DBH1</accession>
<comment type="similarity">
    <text evidence="1">Belongs to the Nudix hydrolase family.</text>
</comment>
<reference evidence="5" key="1">
    <citation type="journal article" date="2019" name="Int. J. Syst. Evol. Microbiol.">
        <title>The Global Catalogue of Microorganisms (GCM) 10K type strain sequencing project: providing services to taxonomists for standard genome sequencing and annotation.</title>
        <authorList>
            <consortium name="The Broad Institute Genomics Platform"/>
            <consortium name="The Broad Institute Genome Sequencing Center for Infectious Disease"/>
            <person name="Wu L."/>
            <person name="Ma J."/>
        </authorList>
    </citation>
    <scope>NUCLEOTIDE SEQUENCE [LARGE SCALE GENOMIC DNA]</scope>
    <source>
        <strain evidence="5">CCUG 57263</strain>
    </source>
</reference>
<proteinExistence type="inferred from homology"/>
<dbReference type="RefSeq" id="WP_379287729.1">
    <property type="nucleotide sequence ID" value="NZ_JBHTIU010000028.1"/>
</dbReference>
<dbReference type="InterPro" id="IPR000086">
    <property type="entry name" value="NUDIX_hydrolase_dom"/>
</dbReference>
<dbReference type="Gene3D" id="3.90.79.10">
    <property type="entry name" value="Nucleoside Triphosphate Pyrophosphohydrolase"/>
    <property type="match status" value="1"/>
</dbReference>
<evidence type="ECO:0000256" key="1">
    <source>
        <dbReference type="ARBA" id="ARBA00005582"/>
    </source>
</evidence>
<dbReference type="EMBL" id="JBHTIU010000028">
    <property type="protein sequence ID" value="MFD0869390.1"/>
    <property type="molecule type" value="Genomic_DNA"/>
</dbReference>
<gene>
    <name evidence="4" type="ORF">ACFQ03_09520</name>
</gene>
<dbReference type="InterPro" id="IPR015797">
    <property type="entry name" value="NUDIX_hydrolase-like_dom_sf"/>
</dbReference>
<dbReference type="Proteomes" id="UP001597120">
    <property type="component" value="Unassembled WGS sequence"/>
</dbReference>
<dbReference type="CDD" id="cd02883">
    <property type="entry name" value="NUDIX_Hydrolase"/>
    <property type="match status" value="1"/>
</dbReference>
<dbReference type="PRINTS" id="PR00502">
    <property type="entry name" value="NUDIXFAMILY"/>
</dbReference>
<dbReference type="SUPFAM" id="SSF55811">
    <property type="entry name" value="Nudix"/>
    <property type="match status" value="1"/>
</dbReference>
<keyword evidence="2 4" id="KW-0378">Hydrolase</keyword>
<dbReference type="PANTHER" id="PTHR43736">
    <property type="entry name" value="ADP-RIBOSE PYROPHOSPHATASE"/>
    <property type="match status" value="1"/>
</dbReference>
<sequence>MKRIDVVYSLITNVERDRILMVKNRDNGRWTLPGGKVEADETLEIAPAREAWEETGLKVNVHGIVAVNEYITEKDQEHIIFFTFAAEIGEGQEKIVIPDEIMEIAWIGIEEADRLMPYYKEGLSAIVRRNQSVTYFNEGRF</sequence>